<feature type="transmembrane region" description="Helical" evidence="1">
    <location>
        <begin position="12"/>
        <end position="35"/>
    </location>
</feature>
<dbReference type="RefSeq" id="WP_137268000.1">
    <property type="nucleotide sequence ID" value="NZ_SZUA01000003.1"/>
</dbReference>
<evidence type="ECO:0000313" key="3">
    <source>
        <dbReference type="Proteomes" id="UP000308707"/>
    </source>
</evidence>
<dbReference type="OrthoDB" id="7107860at2"/>
<comment type="caution">
    <text evidence="2">The sequence shown here is derived from an EMBL/GenBank/DDBJ whole genome shotgun (WGS) entry which is preliminary data.</text>
</comment>
<gene>
    <name evidence="2" type="ORF">FCE95_15830</name>
</gene>
<keyword evidence="1" id="KW-0472">Membrane</keyword>
<keyword evidence="3" id="KW-1185">Reference proteome</keyword>
<accession>A0A4U5JP35</accession>
<feature type="transmembrane region" description="Helical" evidence="1">
    <location>
        <begin position="182"/>
        <end position="203"/>
    </location>
</feature>
<protein>
    <submittedName>
        <fullName evidence="2">Uncharacterized protein</fullName>
    </submittedName>
</protein>
<name>A0A4U5JP35_9GAMM</name>
<evidence type="ECO:0000256" key="1">
    <source>
        <dbReference type="SAM" id="Phobius"/>
    </source>
</evidence>
<organism evidence="2 3">
    <name type="scientific">Luteimonas gilva</name>
    <dbReference type="NCBI Taxonomy" id="2572684"/>
    <lineage>
        <taxon>Bacteria</taxon>
        <taxon>Pseudomonadati</taxon>
        <taxon>Pseudomonadota</taxon>
        <taxon>Gammaproteobacteria</taxon>
        <taxon>Lysobacterales</taxon>
        <taxon>Lysobacteraceae</taxon>
        <taxon>Luteimonas</taxon>
    </lineage>
</organism>
<reference evidence="2 3" key="1">
    <citation type="submission" date="2019-04" db="EMBL/GenBank/DDBJ databases">
        <title>Reference strain of H23.</title>
        <authorList>
            <person name="Luo X."/>
        </authorList>
    </citation>
    <scope>NUCLEOTIDE SEQUENCE [LARGE SCALE GENOMIC DNA]</scope>
    <source>
        <strain evidence="2 3">H23</strain>
    </source>
</reference>
<dbReference type="Proteomes" id="UP000308707">
    <property type="component" value="Unassembled WGS sequence"/>
</dbReference>
<feature type="transmembrane region" description="Helical" evidence="1">
    <location>
        <begin position="47"/>
        <end position="67"/>
    </location>
</feature>
<keyword evidence="1" id="KW-0812">Transmembrane</keyword>
<dbReference type="AlphaFoldDB" id="A0A4U5JP35"/>
<keyword evidence="1" id="KW-1133">Transmembrane helix</keyword>
<evidence type="ECO:0000313" key="2">
    <source>
        <dbReference type="EMBL" id="TKR29597.1"/>
    </source>
</evidence>
<dbReference type="EMBL" id="SZUA01000003">
    <property type="protein sequence ID" value="TKR29597.1"/>
    <property type="molecule type" value="Genomic_DNA"/>
</dbReference>
<proteinExistence type="predicted"/>
<sequence>MKKLKAVGKWLAAARHVWIGIGVIVAALFVCLQPSTPERVIRLTGMVLQLLGIGTVIWGISTTRSLFGHPSVLQKIKTWFKSFPLFRRNAVVTATGSGTFVLSGGGRSYGTYGAGANPTIESRLDALEKNISVLHNRISQAQAESDRGLRNLSDRVDSEQHHRQAGDAMVQEKLEATSTGGVHISAIGAAWLFVGVILSTAALEIADLLS</sequence>